<name>A0ABW3UA23_9GAMM</name>
<evidence type="ECO:0000313" key="3">
    <source>
        <dbReference type="Proteomes" id="UP001597264"/>
    </source>
</evidence>
<sequence length="73" mass="8399">MTDKKVKDFDVAHKEKLKHLSKEERVKAGLKKLAQELEANRDKIKEPKGLASGKTDKNGKMTVDLEEDYDDER</sequence>
<organism evidence="2 3">
    <name type="scientific">Microbulbifer celer</name>
    <dbReference type="NCBI Taxonomy" id="435905"/>
    <lineage>
        <taxon>Bacteria</taxon>
        <taxon>Pseudomonadati</taxon>
        <taxon>Pseudomonadota</taxon>
        <taxon>Gammaproteobacteria</taxon>
        <taxon>Cellvibrionales</taxon>
        <taxon>Microbulbiferaceae</taxon>
        <taxon>Microbulbifer</taxon>
    </lineage>
</organism>
<keyword evidence="3" id="KW-1185">Reference proteome</keyword>
<evidence type="ECO:0000313" key="2">
    <source>
        <dbReference type="EMBL" id="MFD1217507.1"/>
    </source>
</evidence>
<comment type="caution">
    <text evidence="2">The sequence shown here is derived from an EMBL/GenBank/DDBJ whole genome shotgun (WGS) entry which is preliminary data.</text>
</comment>
<feature type="compositionally biased region" description="Basic and acidic residues" evidence="1">
    <location>
        <begin position="41"/>
        <end position="59"/>
    </location>
</feature>
<feature type="compositionally biased region" description="Acidic residues" evidence="1">
    <location>
        <begin position="64"/>
        <end position="73"/>
    </location>
</feature>
<protein>
    <submittedName>
        <fullName evidence="2">Uncharacterized protein</fullName>
    </submittedName>
</protein>
<dbReference type="Proteomes" id="UP001597264">
    <property type="component" value="Unassembled WGS sequence"/>
</dbReference>
<reference evidence="3" key="1">
    <citation type="journal article" date="2019" name="Int. J. Syst. Evol. Microbiol.">
        <title>The Global Catalogue of Microorganisms (GCM) 10K type strain sequencing project: providing services to taxonomists for standard genome sequencing and annotation.</title>
        <authorList>
            <consortium name="The Broad Institute Genomics Platform"/>
            <consortium name="The Broad Institute Genome Sequencing Center for Infectious Disease"/>
            <person name="Wu L."/>
            <person name="Ma J."/>
        </authorList>
    </citation>
    <scope>NUCLEOTIDE SEQUENCE [LARGE SCALE GENOMIC DNA]</scope>
    <source>
        <strain evidence="3">CCUG 54356</strain>
    </source>
</reference>
<dbReference type="RefSeq" id="WP_230437537.1">
    <property type="nucleotide sequence ID" value="NZ_CP087715.1"/>
</dbReference>
<evidence type="ECO:0000256" key="1">
    <source>
        <dbReference type="SAM" id="MobiDB-lite"/>
    </source>
</evidence>
<gene>
    <name evidence="2" type="ORF">ACFQ2X_12910</name>
</gene>
<proteinExistence type="predicted"/>
<dbReference type="EMBL" id="JBHTLR010000014">
    <property type="protein sequence ID" value="MFD1217507.1"/>
    <property type="molecule type" value="Genomic_DNA"/>
</dbReference>
<feature type="region of interest" description="Disordered" evidence="1">
    <location>
        <begin position="41"/>
        <end position="73"/>
    </location>
</feature>
<accession>A0ABW3UA23</accession>